<evidence type="ECO:0008006" key="3">
    <source>
        <dbReference type="Google" id="ProtNLM"/>
    </source>
</evidence>
<dbReference type="RefSeq" id="WP_237700465.1">
    <property type="nucleotide sequence ID" value="NZ_JADFAB010000029.1"/>
</dbReference>
<dbReference type="SUPFAM" id="SSF47240">
    <property type="entry name" value="Ferritin-like"/>
    <property type="match status" value="1"/>
</dbReference>
<dbReference type="Proteomes" id="UP000029999">
    <property type="component" value="Unassembled WGS sequence"/>
</dbReference>
<dbReference type="InterPro" id="IPR009078">
    <property type="entry name" value="Ferritin-like_SF"/>
</dbReference>
<comment type="caution">
    <text evidence="1">The sequence shown here is derived from an EMBL/GenBank/DDBJ whole genome shotgun (WGS) entry which is preliminary data.</text>
</comment>
<protein>
    <recommendedName>
        <fullName evidence="3">ATPase</fullName>
    </recommendedName>
</protein>
<reference evidence="1 2" key="1">
    <citation type="submission" date="2014-09" db="EMBL/GenBank/DDBJ databases">
        <authorList>
            <person name="Grob C."/>
            <person name="Taubert M."/>
            <person name="Howat A.M."/>
            <person name="Burns O.J."/>
            <person name="Dixon J.L."/>
            <person name="Chen Y."/>
            <person name="Murrell J.C."/>
        </authorList>
    </citation>
    <scope>NUCLEOTIDE SEQUENCE [LARGE SCALE GENOMIC DNA]</scope>
    <source>
        <strain evidence="1">L4</strain>
    </source>
</reference>
<accession>A0A0A0BKT3</accession>
<evidence type="ECO:0000313" key="1">
    <source>
        <dbReference type="EMBL" id="KGM07699.1"/>
    </source>
</evidence>
<name>A0A0A0BKT3_9GAMM</name>
<dbReference type="EMBL" id="JRQD01000001">
    <property type="protein sequence ID" value="KGM07699.1"/>
    <property type="molecule type" value="Genomic_DNA"/>
</dbReference>
<dbReference type="AlphaFoldDB" id="A0A0A0BKT3"/>
<dbReference type="STRING" id="392484.LP43_0115"/>
<evidence type="ECO:0000313" key="2">
    <source>
        <dbReference type="Proteomes" id="UP000029999"/>
    </source>
</evidence>
<proteinExistence type="predicted"/>
<gene>
    <name evidence="1" type="ORF">LP43_0115</name>
</gene>
<organism evidence="1 2">
    <name type="scientific">Methylophaga thiooxydans</name>
    <dbReference type="NCBI Taxonomy" id="392484"/>
    <lineage>
        <taxon>Bacteria</taxon>
        <taxon>Pseudomonadati</taxon>
        <taxon>Pseudomonadota</taxon>
        <taxon>Gammaproteobacteria</taxon>
        <taxon>Thiotrichales</taxon>
        <taxon>Piscirickettsiaceae</taxon>
        <taxon>Methylophaga</taxon>
    </lineage>
</organism>
<sequence>MQVETLRDVLHWTSEFHQHLSECLKHCADNNEGTRAQMLLKYLSEHEEKLRHVIHEFEVTGNEHALNTWCYEYLNKHPIVQHHDCDAPFSQLSTKEIMQVIIHQHKQVIDLYRYLHERADIPSAEELMETLKSFEEHEMMQMVQSANRLEDL</sequence>